<reference evidence="1" key="1">
    <citation type="submission" date="2022-08" db="EMBL/GenBank/DDBJ databases">
        <title>Genome Sequence of Pycnoporus sanguineus.</title>
        <authorList>
            <person name="Buettner E."/>
        </authorList>
    </citation>
    <scope>NUCLEOTIDE SEQUENCE</scope>
    <source>
        <strain evidence="1">CG-C14</strain>
    </source>
</reference>
<comment type="caution">
    <text evidence="1">The sequence shown here is derived from an EMBL/GenBank/DDBJ whole genome shotgun (WGS) entry which is preliminary data.</text>
</comment>
<protein>
    <submittedName>
        <fullName evidence="1">Uncharacterized protein</fullName>
    </submittedName>
</protein>
<sequence length="388" mass="41112">MRASVHTRIRQPGPAVTRAGTALAEEEQLSGRERDRISSRAFLHTLSAAAHRPTQPRRLPSNPRRQTVQSAVTHFVLTPHAHEPPSATQTASLLTRLMSVIKSNAPSHSYSFTLSPIPSAPLPQPSSVDVIGTNMSFGRGREPADATAAADAADSHDTSNPSALPSRTNSIIINAGNTGAFYQAQRYAGSADSFASHSSSSSRPPLSPFHSHGGVPANHYVHADDEELEQVTQMATIAGKVSIGKAVGGIIARRLSMSRGRTRSRDILTSPAGLVIGVCGSGDDCGRDTAAETANEPTRDVVRIRGRPSSSAAAGARDAIETVSNGTLAMIAGSDTTSIALSNLFYFVLSDPDVYARLRVEVDRFFPPGEDPLQTKHHATMPFLNAVM</sequence>
<dbReference type="Proteomes" id="UP001144978">
    <property type="component" value="Unassembled WGS sequence"/>
</dbReference>
<keyword evidence="2" id="KW-1185">Reference proteome</keyword>
<evidence type="ECO:0000313" key="2">
    <source>
        <dbReference type="Proteomes" id="UP001144978"/>
    </source>
</evidence>
<evidence type="ECO:0000313" key="1">
    <source>
        <dbReference type="EMBL" id="KAJ2970938.1"/>
    </source>
</evidence>
<organism evidence="1 2">
    <name type="scientific">Trametes sanguinea</name>
    <dbReference type="NCBI Taxonomy" id="158606"/>
    <lineage>
        <taxon>Eukaryota</taxon>
        <taxon>Fungi</taxon>
        <taxon>Dikarya</taxon>
        <taxon>Basidiomycota</taxon>
        <taxon>Agaricomycotina</taxon>
        <taxon>Agaricomycetes</taxon>
        <taxon>Polyporales</taxon>
        <taxon>Polyporaceae</taxon>
        <taxon>Trametes</taxon>
    </lineage>
</organism>
<dbReference type="EMBL" id="JANSHE010005450">
    <property type="protein sequence ID" value="KAJ2970938.1"/>
    <property type="molecule type" value="Genomic_DNA"/>
</dbReference>
<gene>
    <name evidence="1" type="ORF">NUW54_g12618</name>
</gene>
<name>A0ACC1MXL4_9APHY</name>
<proteinExistence type="predicted"/>
<accession>A0ACC1MXL4</accession>